<feature type="signal peptide" evidence="1">
    <location>
        <begin position="1"/>
        <end position="28"/>
    </location>
</feature>
<feature type="chain" id="PRO_5006063863" evidence="1">
    <location>
        <begin position="29"/>
        <end position="381"/>
    </location>
</feature>
<evidence type="ECO:0000256" key="1">
    <source>
        <dbReference type="SAM" id="SignalP"/>
    </source>
</evidence>
<dbReference type="Pfam" id="PF13609">
    <property type="entry name" value="Porin_4"/>
    <property type="match status" value="1"/>
</dbReference>
<feature type="domain" description="Porin" evidence="2">
    <location>
        <begin position="15"/>
        <end position="362"/>
    </location>
</feature>
<dbReference type="Proteomes" id="UP000052022">
    <property type="component" value="Unassembled WGS sequence"/>
</dbReference>
<dbReference type="InterPro" id="IPR023614">
    <property type="entry name" value="Porin_dom_sf"/>
</dbReference>
<evidence type="ECO:0000313" key="4">
    <source>
        <dbReference type="Proteomes" id="UP000052022"/>
    </source>
</evidence>
<evidence type="ECO:0000313" key="3">
    <source>
        <dbReference type="EMBL" id="CUH81563.1"/>
    </source>
</evidence>
<sequence>MKTTFSPKLTLGVSAAAMTVALAAPAFAGPTYTNDNGGSVTWYGQLNPTLQYYDDGAEDFTRLLDNSASNSRLGFTITQPFGENTLKFNFETALSLRASDGVNQNDQGDITDWQRTDIRKVDLSYETARYGTFSIGQGSMAADGVTGIDLSGTGLGASVAVADSAGGYFFRDSTGALTGIEVADAFATFDGSRRGRIRYDSPSFNGFSVATSYGEDILTEDADTTQYDLALNYANDSVGDFKVEGGLAVNWTERGGSADRQDIIASVGALHKPTGLSVALATGSRDTDGTNVDGSYGYIKLGYTTNLIAAGSTSVSLDYYDGSDMITAGDSAESIGVAAVQKFDDLNLEAYVAYRQYSYDDTSATSFQDGDAVLLGARWKF</sequence>
<reference evidence="3 4" key="1">
    <citation type="submission" date="2015-09" db="EMBL/GenBank/DDBJ databases">
        <authorList>
            <consortium name="Swine Surveillance"/>
        </authorList>
    </citation>
    <scope>NUCLEOTIDE SEQUENCE [LARGE SCALE GENOMIC DNA]</scope>
    <source>
        <strain evidence="3 4">CECT 7557</strain>
    </source>
</reference>
<dbReference type="InterPro" id="IPR033900">
    <property type="entry name" value="Gram_neg_porin_domain"/>
</dbReference>
<dbReference type="SUPFAM" id="SSF56935">
    <property type="entry name" value="Porins"/>
    <property type="match status" value="1"/>
</dbReference>
<keyword evidence="4" id="KW-1185">Reference proteome</keyword>
<dbReference type="EMBL" id="CYSD01000042">
    <property type="protein sequence ID" value="CUH81563.1"/>
    <property type="molecule type" value="Genomic_DNA"/>
</dbReference>
<dbReference type="STRING" id="928856.SAMN04488049_102324"/>
<dbReference type="RefSeq" id="WP_058291455.1">
    <property type="nucleotide sequence ID" value="NZ_CYSD01000042.1"/>
</dbReference>
<dbReference type="GO" id="GO:0016020">
    <property type="term" value="C:membrane"/>
    <property type="evidence" value="ECO:0007669"/>
    <property type="project" value="InterPro"/>
</dbReference>
<dbReference type="AlphaFoldDB" id="A0A0P1GXU8"/>
<protein>
    <submittedName>
        <fullName evidence="3">Outer membrane protein (Porin)</fullName>
    </submittedName>
</protein>
<proteinExistence type="predicted"/>
<keyword evidence="1" id="KW-0732">Signal</keyword>
<organism evidence="3 4">
    <name type="scientific">Tritonibacter multivorans</name>
    <dbReference type="NCBI Taxonomy" id="928856"/>
    <lineage>
        <taxon>Bacteria</taxon>
        <taxon>Pseudomonadati</taxon>
        <taxon>Pseudomonadota</taxon>
        <taxon>Alphaproteobacteria</taxon>
        <taxon>Rhodobacterales</taxon>
        <taxon>Paracoccaceae</taxon>
        <taxon>Tritonibacter</taxon>
    </lineage>
</organism>
<gene>
    <name evidence="3" type="ORF">TRM7557_03487</name>
</gene>
<dbReference type="Gene3D" id="2.40.160.10">
    <property type="entry name" value="Porin"/>
    <property type="match status" value="1"/>
</dbReference>
<dbReference type="OrthoDB" id="974738at2"/>
<name>A0A0P1GXU8_9RHOB</name>
<dbReference type="GO" id="GO:0015288">
    <property type="term" value="F:porin activity"/>
    <property type="evidence" value="ECO:0007669"/>
    <property type="project" value="InterPro"/>
</dbReference>
<accession>A0A0P1GXU8</accession>
<evidence type="ECO:0000259" key="2">
    <source>
        <dbReference type="Pfam" id="PF13609"/>
    </source>
</evidence>